<dbReference type="Proteomes" id="UP000321250">
    <property type="component" value="Unassembled WGS sequence"/>
</dbReference>
<dbReference type="EMBL" id="VOQR01000001">
    <property type="protein sequence ID" value="TXC70396.1"/>
    <property type="molecule type" value="Genomic_DNA"/>
</dbReference>
<accession>A0A5C6UE48</accession>
<evidence type="ECO:0000313" key="1">
    <source>
        <dbReference type="EMBL" id="TXC70396.1"/>
    </source>
</evidence>
<dbReference type="Pfam" id="PF02585">
    <property type="entry name" value="PIG-L"/>
    <property type="match status" value="1"/>
</dbReference>
<comment type="caution">
    <text evidence="1">The sequence shown here is derived from an EMBL/GenBank/DDBJ whole genome shotgun (WGS) entry which is preliminary data.</text>
</comment>
<dbReference type="Gene3D" id="3.40.50.10320">
    <property type="entry name" value="LmbE-like"/>
    <property type="match status" value="1"/>
</dbReference>
<dbReference type="GO" id="GO:0016811">
    <property type="term" value="F:hydrolase activity, acting on carbon-nitrogen (but not peptide) bonds, in linear amides"/>
    <property type="evidence" value="ECO:0007669"/>
    <property type="project" value="TreeGrafter"/>
</dbReference>
<gene>
    <name evidence="1" type="ORF">FSB78_05140</name>
</gene>
<name>A0A5C6UE48_9SPHN</name>
<organism evidence="1 2">
    <name type="scientific">Sphingomonas ginsenosidivorax</name>
    <dbReference type="NCBI Taxonomy" id="862135"/>
    <lineage>
        <taxon>Bacteria</taxon>
        <taxon>Pseudomonadati</taxon>
        <taxon>Pseudomonadota</taxon>
        <taxon>Alphaproteobacteria</taxon>
        <taxon>Sphingomonadales</taxon>
        <taxon>Sphingomonadaceae</taxon>
        <taxon>Sphingomonas</taxon>
    </lineage>
</organism>
<dbReference type="InterPro" id="IPR024078">
    <property type="entry name" value="LmbE-like_dom_sf"/>
</dbReference>
<reference evidence="1 2" key="1">
    <citation type="journal article" date="2013" name="Antonie Van Leeuwenhoek">
        <title>Sphingomonas ginsenosidivorax sp. nov., with the ability to transform ginsenosides.</title>
        <authorList>
            <person name="Jin X.F."/>
            <person name="Kim J.K."/>
            <person name="Liu Q.M."/>
            <person name="Kang M.S."/>
            <person name="He D."/>
            <person name="Jin F.X."/>
            <person name="Kim S.C."/>
            <person name="Im W.T."/>
        </authorList>
    </citation>
    <scope>NUCLEOTIDE SEQUENCE [LARGE SCALE GENOMIC DNA]</scope>
    <source>
        <strain evidence="1 2">KHI67</strain>
    </source>
</reference>
<dbReference type="InterPro" id="IPR003737">
    <property type="entry name" value="GlcNAc_PI_deacetylase-related"/>
</dbReference>
<sequence>MARGGSLGRGSLVVAPGHRAWSRLLRRARPLPVHEAARGGPWLVLAPHPDDESLGCGALMATLAAAGSPIHTAFLTDGAGSHPDAPGWSARRIAGVRAREAAAALHQLGGVRPALHLGWPDAAPVAPGDLLFRRSVARLSAWCRRHGVTRLAVTWSGEPHCDHEAAAMLAQAVATRCGIPLYQYLVWGWTLPDLADRVRGMAVRSLVTAAGRPRQHRAIRCHRTQLGGRIAGARENFRLPRAMLRLADRPITLLLEVPNAS</sequence>
<dbReference type="AlphaFoldDB" id="A0A5C6UE48"/>
<proteinExistence type="predicted"/>
<evidence type="ECO:0000313" key="2">
    <source>
        <dbReference type="Proteomes" id="UP000321250"/>
    </source>
</evidence>
<dbReference type="SUPFAM" id="SSF102588">
    <property type="entry name" value="LmbE-like"/>
    <property type="match status" value="1"/>
</dbReference>
<dbReference type="PANTHER" id="PTHR12993:SF29">
    <property type="entry name" value="BLR3841 PROTEIN"/>
    <property type="match status" value="1"/>
</dbReference>
<protein>
    <submittedName>
        <fullName evidence="1">PIG-L family deacetylase</fullName>
    </submittedName>
</protein>
<dbReference type="PANTHER" id="PTHR12993">
    <property type="entry name" value="N-ACETYLGLUCOSAMINYL-PHOSPHATIDYLINOSITOL DE-N-ACETYLASE-RELATED"/>
    <property type="match status" value="1"/>
</dbReference>
<dbReference type="OrthoDB" id="9790023at2"/>
<keyword evidence="2" id="KW-1185">Reference proteome</keyword>